<evidence type="ECO:0000313" key="8">
    <source>
        <dbReference type="EMBL" id="QBD80569.1"/>
    </source>
</evidence>
<feature type="domain" description="RNA polymerase sigma factor 70 region 4 type 2" evidence="7">
    <location>
        <begin position="122"/>
        <end position="172"/>
    </location>
</feature>
<dbReference type="Gene3D" id="1.10.10.10">
    <property type="entry name" value="Winged helix-like DNA-binding domain superfamily/Winged helix DNA-binding domain"/>
    <property type="match status" value="1"/>
</dbReference>
<dbReference type="AlphaFoldDB" id="A0A4P6JXS7"/>
<dbReference type="RefSeq" id="WP_129891633.1">
    <property type="nucleotide sequence ID" value="NZ_CP035758.1"/>
</dbReference>
<reference evidence="8 9" key="1">
    <citation type="submission" date="2019-01" db="EMBL/GenBank/DDBJ databases">
        <title>Ktedonosporobacter rubrisoli SCAWS-G2.</title>
        <authorList>
            <person name="Huang Y."/>
            <person name="Yan B."/>
        </authorList>
    </citation>
    <scope>NUCLEOTIDE SEQUENCE [LARGE SCALE GENOMIC DNA]</scope>
    <source>
        <strain evidence="8 9">SCAWS-G2</strain>
    </source>
</reference>
<dbReference type="NCBIfam" id="TIGR02937">
    <property type="entry name" value="sigma70-ECF"/>
    <property type="match status" value="1"/>
</dbReference>
<dbReference type="InterPro" id="IPR013324">
    <property type="entry name" value="RNA_pol_sigma_r3/r4-like"/>
</dbReference>
<dbReference type="GO" id="GO:0016987">
    <property type="term" value="F:sigma factor activity"/>
    <property type="evidence" value="ECO:0007669"/>
    <property type="project" value="UniProtKB-KW"/>
</dbReference>
<accession>A0A4P6JXS7</accession>
<dbReference type="Pfam" id="PF04542">
    <property type="entry name" value="Sigma70_r2"/>
    <property type="match status" value="1"/>
</dbReference>
<keyword evidence="3" id="KW-0731">Sigma factor</keyword>
<dbReference type="InterPro" id="IPR036388">
    <property type="entry name" value="WH-like_DNA-bd_sf"/>
</dbReference>
<evidence type="ECO:0000256" key="2">
    <source>
        <dbReference type="ARBA" id="ARBA00023015"/>
    </source>
</evidence>
<gene>
    <name evidence="8" type="ORF">EPA93_33205</name>
</gene>
<dbReference type="CDD" id="cd06171">
    <property type="entry name" value="Sigma70_r4"/>
    <property type="match status" value="1"/>
</dbReference>
<evidence type="ECO:0000256" key="5">
    <source>
        <dbReference type="ARBA" id="ARBA00023163"/>
    </source>
</evidence>
<evidence type="ECO:0000256" key="3">
    <source>
        <dbReference type="ARBA" id="ARBA00023082"/>
    </source>
</evidence>
<dbReference type="KEGG" id="kbs:EPA93_33205"/>
<dbReference type="InterPro" id="IPR007627">
    <property type="entry name" value="RNA_pol_sigma70_r2"/>
</dbReference>
<dbReference type="InterPro" id="IPR039425">
    <property type="entry name" value="RNA_pol_sigma-70-like"/>
</dbReference>
<dbReference type="InterPro" id="IPR013249">
    <property type="entry name" value="RNA_pol_sigma70_r4_t2"/>
</dbReference>
<dbReference type="PANTHER" id="PTHR43133:SF8">
    <property type="entry name" value="RNA POLYMERASE SIGMA FACTOR HI_1459-RELATED"/>
    <property type="match status" value="1"/>
</dbReference>
<dbReference type="GO" id="GO:0003677">
    <property type="term" value="F:DNA binding"/>
    <property type="evidence" value="ECO:0007669"/>
    <property type="project" value="UniProtKB-KW"/>
</dbReference>
<dbReference type="Proteomes" id="UP000290365">
    <property type="component" value="Chromosome"/>
</dbReference>
<evidence type="ECO:0000259" key="7">
    <source>
        <dbReference type="Pfam" id="PF08281"/>
    </source>
</evidence>
<keyword evidence="5" id="KW-0804">Transcription</keyword>
<dbReference type="EMBL" id="CP035758">
    <property type="protein sequence ID" value="QBD80569.1"/>
    <property type="molecule type" value="Genomic_DNA"/>
</dbReference>
<feature type="domain" description="RNA polymerase sigma-70 region 2" evidence="6">
    <location>
        <begin position="18"/>
        <end position="79"/>
    </location>
</feature>
<dbReference type="Pfam" id="PF08281">
    <property type="entry name" value="Sigma70_r4_2"/>
    <property type="match status" value="1"/>
</dbReference>
<protein>
    <submittedName>
        <fullName evidence="8">RNA polymerase sigma factor</fullName>
    </submittedName>
</protein>
<name>A0A4P6JXS7_KTERU</name>
<dbReference type="OrthoDB" id="153368at2"/>
<comment type="similarity">
    <text evidence="1">Belongs to the sigma-70 factor family. ECF subfamily.</text>
</comment>
<dbReference type="PANTHER" id="PTHR43133">
    <property type="entry name" value="RNA POLYMERASE ECF-TYPE SIGMA FACTO"/>
    <property type="match status" value="1"/>
</dbReference>
<dbReference type="GO" id="GO:0006352">
    <property type="term" value="P:DNA-templated transcription initiation"/>
    <property type="evidence" value="ECO:0007669"/>
    <property type="project" value="InterPro"/>
</dbReference>
<dbReference type="SUPFAM" id="SSF88946">
    <property type="entry name" value="Sigma2 domain of RNA polymerase sigma factors"/>
    <property type="match status" value="1"/>
</dbReference>
<proteinExistence type="inferred from homology"/>
<evidence type="ECO:0000313" key="9">
    <source>
        <dbReference type="Proteomes" id="UP000290365"/>
    </source>
</evidence>
<keyword evidence="4" id="KW-0238">DNA-binding</keyword>
<evidence type="ECO:0000256" key="4">
    <source>
        <dbReference type="ARBA" id="ARBA00023125"/>
    </source>
</evidence>
<keyword evidence="9" id="KW-1185">Reference proteome</keyword>
<dbReference type="InterPro" id="IPR014284">
    <property type="entry name" value="RNA_pol_sigma-70_dom"/>
</dbReference>
<dbReference type="SUPFAM" id="SSF88659">
    <property type="entry name" value="Sigma3 and sigma4 domains of RNA polymerase sigma factors"/>
    <property type="match status" value="1"/>
</dbReference>
<organism evidence="8 9">
    <name type="scientific">Ktedonosporobacter rubrisoli</name>
    <dbReference type="NCBI Taxonomy" id="2509675"/>
    <lineage>
        <taxon>Bacteria</taxon>
        <taxon>Bacillati</taxon>
        <taxon>Chloroflexota</taxon>
        <taxon>Ktedonobacteria</taxon>
        <taxon>Ktedonobacterales</taxon>
        <taxon>Ktedonosporobacteraceae</taxon>
        <taxon>Ktedonosporobacter</taxon>
    </lineage>
</organism>
<evidence type="ECO:0000256" key="1">
    <source>
        <dbReference type="ARBA" id="ARBA00010641"/>
    </source>
</evidence>
<evidence type="ECO:0000259" key="6">
    <source>
        <dbReference type="Pfam" id="PF04542"/>
    </source>
</evidence>
<keyword evidence="2" id="KW-0805">Transcription regulation</keyword>
<sequence length="399" mass="45376">METRIVEETGHFISAEERSRLLQLCASVVGNKDVAEDLVQETLLEAWRHADALRDPGRRTQWLNGIARNVCLRWLRKRGKDMARLVWLPEPQDAEQTELESKLADDVDIEVELERKELVSLLDRALSLLPEETRLVLVKRYVDESPLAEIASQLGLNANALAMRLHRGKLALRRVLTTEMQQEIEPYAVSAAGLAWEVTPLWCPACGNNRLLGIRDPEQGELLLKCPQCSPGADEAVSTNQISALKGIKSYKPLYARHGTWCHRYYYTALDKGSVECEDCGTVQPVTICHIDELPEWMLRYPYNLKCRWEGHNCVVNTACPVCQMACTTSLEGLTMSLPAARQFYREHQRIRTLPTQEVETEGRRALVVRFESVTANELLTVVTDYTTYKTLRIERGSR</sequence>
<dbReference type="InterPro" id="IPR013325">
    <property type="entry name" value="RNA_pol_sigma_r2"/>
</dbReference>
<dbReference type="Gene3D" id="1.10.1740.10">
    <property type="match status" value="1"/>
</dbReference>